<evidence type="ECO:0000256" key="1">
    <source>
        <dbReference type="SAM" id="MobiDB-lite"/>
    </source>
</evidence>
<dbReference type="EMBL" id="FPJO01000008">
    <property type="protein sequence ID" value="SFX95572.1"/>
    <property type="molecule type" value="Genomic_DNA"/>
</dbReference>
<accession>A0A1K2BBM4</accession>
<proteinExistence type="predicted"/>
<name>A0A1K2BBM4_STRAR</name>
<evidence type="ECO:0008006" key="4">
    <source>
        <dbReference type="Google" id="ProtNLM"/>
    </source>
</evidence>
<gene>
    <name evidence="2" type="ORF">SAMN02787144_1008124</name>
</gene>
<dbReference type="AlphaFoldDB" id="A0A1K2BBM4"/>
<dbReference type="Proteomes" id="UP000181909">
    <property type="component" value="Unassembled WGS sequence"/>
</dbReference>
<evidence type="ECO:0000313" key="3">
    <source>
        <dbReference type="Proteomes" id="UP000181909"/>
    </source>
</evidence>
<reference evidence="2 3" key="1">
    <citation type="submission" date="2016-11" db="EMBL/GenBank/DDBJ databases">
        <authorList>
            <person name="Jaros S."/>
            <person name="Januszkiewicz K."/>
            <person name="Wedrychowicz H."/>
        </authorList>
    </citation>
    <scope>NUCLEOTIDE SEQUENCE [LARGE SCALE GENOMIC DNA]</scope>
    <source>
        <strain evidence="2 3">OK807</strain>
    </source>
</reference>
<feature type="region of interest" description="Disordered" evidence="1">
    <location>
        <begin position="33"/>
        <end position="64"/>
    </location>
</feature>
<evidence type="ECO:0000313" key="2">
    <source>
        <dbReference type="EMBL" id="SFX95572.1"/>
    </source>
</evidence>
<protein>
    <recommendedName>
        <fullName evidence="4">Cysteinyl-tRNA synthetase</fullName>
    </recommendedName>
</protein>
<sequence length="344" mass="36239">MTGPVAAHLVGRTACRTGRIDHGELLFDEPDQQLTEGNRDHGASGHPPHEARMPRTGSHAQQAPTTSLRIMLRIADARTGHLVEVPAAPRRLLRSCVHLPDIGTGPDTGTGLGPVHLRVPLIGDVLARTAELNGLQVVTVLTTPELTHDRARALDRVMAVLGIHPPAVVGAHRPDAALGGPADVHVAAAGTDPDDAGGGALIEVGHVATAPPTEDLPGLPDLADLPDPTMPETADPLAVRLLLLGRPYATPVTVTGPALAEARRTLRDWRRSVADWAQQPSRPIPTDLLQQSHSALTENLDVAAVLALLAEVAERPDVPPGAKFETFAHLDRVLGLDLARDIGH</sequence>
<organism evidence="2 3">
    <name type="scientific">Streptomyces atratus</name>
    <dbReference type="NCBI Taxonomy" id="1893"/>
    <lineage>
        <taxon>Bacteria</taxon>
        <taxon>Bacillati</taxon>
        <taxon>Actinomycetota</taxon>
        <taxon>Actinomycetes</taxon>
        <taxon>Kitasatosporales</taxon>
        <taxon>Streptomycetaceae</taxon>
        <taxon>Streptomyces</taxon>
    </lineage>
</organism>
<feature type="compositionally biased region" description="Basic and acidic residues" evidence="1">
    <location>
        <begin position="37"/>
        <end position="53"/>
    </location>
</feature>
<dbReference type="STRING" id="1893.SAMN02787144_1008124"/>